<reference evidence="17" key="1">
    <citation type="submission" date="2025-08" db="UniProtKB">
        <authorList>
            <consortium name="RefSeq"/>
        </authorList>
    </citation>
    <scope>IDENTIFICATION</scope>
</reference>
<dbReference type="InterPro" id="IPR050488">
    <property type="entry name" value="Ig_Fc_receptor"/>
</dbReference>
<dbReference type="FunFam" id="2.60.40.10:FF:001308">
    <property type="entry name" value="Fc receptor like 4"/>
    <property type="match status" value="1"/>
</dbReference>
<keyword evidence="4 14" id="KW-0732">Signal</keyword>
<feature type="compositionally biased region" description="Low complexity" evidence="12">
    <location>
        <begin position="427"/>
        <end position="438"/>
    </location>
</feature>
<evidence type="ECO:0000313" key="17">
    <source>
        <dbReference type="RefSeq" id="XP_023581358.1"/>
    </source>
</evidence>
<proteinExistence type="predicted"/>
<feature type="domain" description="Ig-like" evidence="15">
    <location>
        <begin position="890"/>
        <end position="969"/>
    </location>
</feature>
<dbReference type="InterPro" id="IPR003598">
    <property type="entry name" value="Ig_sub2"/>
</dbReference>
<dbReference type="PROSITE" id="PS50835">
    <property type="entry name" value="IG_LIKE"/>
    <property type="match status" value="10"/>
</dbReference>
<dbReference type="GO" id="GO:0009897">
    <property type="term" value="C:external side of plasma membrane"/>
    <property type="evidence" value="ECO:0007669"/>
    <property type="project" value="TreeGrafter"/>
</dbReference>
<dbReference type="PANTHER" id="PTHR11481">
    <property type="entry name" value="IMMUNOGLOBULIN FC RECEPTOR"/>
    <property type="match status" value="1"/>
</dbReference>
<dbReference type="Pfam" id="PF13927">
    <property type="entry name" value="Ig_3"/>
    <property type="match status" value="2"/>
</dbReference>
<dbReference type="KEGG" id="tmu:101346032"/>
<feature type="transmembrane region" description="Helical" evidence="13">
    <location>
        <begin position="1087"/>
        <end position="1106"/>
    </location>
</feature>
<evidence type="ECO:0000256" key="1">
    <source>
        <dbReference type="ARBA" id="ARBA00004251"/>
    </source>
</evidence>
<dbReference type="SUPFAM" id="SSF48726">
    <property type="entry name" value="Immunoglobulin"/>
    <property type="match status" value="10"/>
</dbReference>
<feature type="domain" description="Ig-like" evidence="15">
    <location>
        <begin position="704"/>
        <end position="787"/>
    </location>
</feature>
<dbReference type="SMART" id="SM00409">
    <property type="entry name" value="IG"/>
    <property type="match status" value="11"/>
</dbReference>
<evidence type="ECO:0000256" key="12">
    <source>
        <dbReference type="SAM" id="MobiDB-lite"/>
    </source>
</evidence>
<feature type="domain" description="Ig-like" evidence="15">
    <location>
        <begin position="23"/>
        <end position="95"/>
    </location>
</feature>
<evidence type="ECO:0000256" key="8">
    <source>
        <dbReference type="ARBA" id="ARBA00023157"/>
    </source>
</evidence>
<protein>
    <submittedName>
        <fullName evidence="17">Fc receptor-like protein 5</fullName>
    </submittedName>
</protein>
<dbReference type="InterPro" id="IPR013783">
    <property type="entry name" value="Ig-like_fold"/>
</dbReference>
<feature type="domain" description="Ig-like" evidence="15">
    <location>
        <begin position="611"/>
        <end position="694"/>
    </location>
</feature>
<dbReference type="PANTHER" id="PTHR11481:SF64">
    <property type="entry name" value="FC RECEPTOR-LIKE PROTEIN 4"/>
    <property type="match status" value="1"/>
</dbReference>
<keyword evidence="16" id="KW-1185">Reference proteome</keyword>
<keyword evidence="6 13" id="KW-1133">Transmembrane helix</keyword>
<keyword evidence="2" id="KW-1003">Cell membrane</keyword>
<evidence type="ECO:0000256" key="2">
    <source>
        <dbReference type="ARBA" id="ARBA00022475"/>
    </source>
</evidence>
<keyword evidence="5" id="KW-0677">Repeat</keyword>
<feature type="domain" description="Ig-like" evidence="15">
    <location>
        <begin position="439"/>
        <end position="513"/>
    </location>
</feature>
<evidence type="ECO:0000256" key="11">
    <source>
        <dbReference type="ARBA" id="ARBA00023319"/>
    </source>
</evidence>
<feature type="compositionally biased region" description="Polar residues" evidence="12">
    <location>
        <begin position="413"/>
        <end position="426"/>
    </location>
</feature>
<dbReference type="FunCoup" id="A0A2Y9QQ58">
    <property type="interactions" value="9"/>
</dbReference>
<evidence type="ECO:0000256" key="7">
    <source>
        <dbReference type="ARBA" id="ARBA00023136"/>
    </source>
</evidence>
<evidence type="ECO:0000256" key="3">
    <source>
        <dbReference type="ARBA" id="ARBA00022692"/>
    </source>
</evidence>
<organism evidence="16 17">
    <name type="scientific">Trichechus manatus latirostris</name>
    <name type="common">Florida manatee</name>
    <dbReference type="NCBI Taxonomy" id="127582"/>
    <lineage>
        <taxon>Eukaryota</taxon>
        <taxon>Metazoa</taxon>
        <taxon>Chordata</taxon>
        <taxon>Craniata</taxon>
        <taxon>Vertebrata</taxon>
        <taxon>Euteleostomi</taxon>
        <taxon>Mammalia</taxon>
        <taxon>Eutheria</taxon>
        <taxon>Afrotheria</taxon>
        <taxon>Sirenia</taxon>
        <taxon>Trichechidae</taxon>
        <taxon>Trichechus</taxon>
    </lineage>
</organism>
<comment type="subcellular location">
    <subcellularLocation>
        <location evidence="1">Cell membrane</location>
        <topology evidence="1">Single-pass type I membrane protein</topology>
    </subcellularLocation>
</comment>
<dbReference type="InterPro" id="IPR036179">
    <property type="entry name" value="Ig-like_dom_sf"/>
</dbReference>
<evidence type="ECO:0000259" key="15">
    <source>
        <dbReference type="PROSITE" id="PS50835"/>
    </source>
</evidence>
<dbReference type="GO" id="GO:0006955">
    <property type="term" value="P:immune response"/>
    <property type="evidence" value="ECO:0007669"/>
    <property type="project" value="TreeGrafter"/>
</dbReference>
<evidence type="ECO:0000256" key="4">
    <source>
        <dbReference type="ARBA" id="ARBA00022729"/>
    </source>
</evidence>
<feature type="domain" description="Ig-like" evidence="15">
    <location>
        <begin position="189"/>
        <end position="267"/>
    </location>
</feature>
<evidence type="ECO:0000256" key="13">
    <source>
        <dbReference type="SAM" id="Phobius"/>
    </source>
</evidence>
<dbReference type="CTD" id="83416"/>
<sequence>MLLWVSLLVLAPVSGKTATAPKPVISIYPPWIPVFRGETVLLTCDGLGFYAPGKTKWYSRYSEAETPGNTLKVRTSGEYRCQTQNSPLSSPVRLQFDSGSLLLQAPYSVFEGDTLVLRCQKRGTRKLMAVKYLWNENTLSYFNESLHFLIAQASSNNSGRYSCIGYEDKKYLLKSTYKIIKIKELFPLPELKATTSQPTEGNPVNLSCQTQLHPERLATPLHFIFFRENGVILSNWSRSSELHMPSVWSSDSGWYWCEAGTAMLSVRKCSLPIQIHVQRVPVSGVLMETQPPGEQAVEGEKLVLVCSVAEGTGDTTFSWHRESMKERVGRTSWHSQTAELQIPVIRESDAGGYYCTADNGFGPIQSEVVNITVRRTPRNRSELIAAGVTGGLLSILLLPTALLFYCWRQRKSGTSTSESLNPGSSAPTTRLPTATTPKPVISLNPPWIPAIEGETVLLTCNGFDLHSPRRITWYHGNTNWTTTENTLKVHTAGEYRCQIQDSASSYPVHLQFSSAPLTLQAPVSVFQDDSVVLKCRAKENVVLNSLKIYKNTKILTVLNNSPEFHIHQASLKDNGEYFCKGDKESNKFVSSNSVKIEVEVFFLFSGPVSQPVLTFSPSGAQAFEGDTRTIYCEAYRGSPPILYQFYHQDVILGKSSKLYGGRASFSLSLTKEHSGKYYCTAENDFGVKRSEAVSLLVTVPVSQPVLTLQSPGARVLEGEEITFYCKAQRGSPRIVYKLYHEGVFLRSRSNPYGGGAFFKHSLTAEHSGKYYCTAENGFGPQQSEAVSLFVTVPVSHPVLTIRAPRTQTAVGDVVELHCEAQRGSPPILYCFYHEDVTLGNISVLSKGGASFSLSLTEEHSGSYHCTADNGLGTQHSYSVSLSVRVPVSRPVLTLWTPRTQTVVGDLVKLHCEAQKGSPPILYWFYHEDVTLGNISVLSGRGAFFNLSLTTEHSGNYSCEANNSLGAQLSHVVTLNVKVPVSSPVLTVRAPGAQAVVGDVVELHCEAWRGSPPILYQFYHEDVILGNSSVCFRGGVSFNLSLTIEHSGNYSCEADNGLGAQRSEAVTLSIRVFTGSRSGSVATQVTRGLLSMMGLAAVALLFCYWLLRKAGRKSTSDPTRSPSNSDPQEPTYHNVPAWIELQPMYSNVNLKGGEVIYSEVRSSRKEKTCAVTSAPRLLKDQDSSVIYSQVKVSSTPASSAAHR</sequence>
<gene>
    <name evidence="17" type="primary">FCRL5</name>
</gene>
<keyword evidence="10" id="KW-0325">Glycoprotein</keyword>
<evidence type="ECO:0000256" key="9">
    <source>
        <dbReference type="ARBA" id="ARBA00023170"/>
    </source>
</evidence>
<keyword evidence="8" id="KW-1015">Disulfide bond</keyword>
<feature type="signal peptide" evidence="14">
    <location>
        <begin position="1"/>
        <end position="15"/>
    </location>
</feature>
<feature type="domain" description="Ig-like" evidence="15">
    <location>
        <begin position="797"/>
        <end position="882"/>
    </location>
</feature>
<evidence type="ECO:0000256" key="5">
    <source>
        <dbReference type="ARBA" id="ARBA00022737"/>
    </source>
</evidence>
<dbReference type="CDD" id="cd00096">
    <property type="entry name" value="Ig"/>
    <property type="match status" value="2"/>
</dbReference>
<evidence type="ECO:0000256" key="10">
    <source>
        <dbReference type="ARBA" id="ARBA00023180"/>
    </source>
</evidence>
<evidence type="ECO:0000256" key="6">
    <source>
        <dbReference type="ARBA" id="ARBA00022989"/>
    </source>
</evidence>
<dbReference type="RefSeq" id="XP_023581358.1">
    <property type="nucleotide sequence ID" value="XM_023725590.1"/>
</dbReference>
<dbReference type="GO" id="GO:0007166">
    <property type="term" value="P:cell surface receptor signaling pathway"/>
    <property type="evidence" value="ECO:0007669"/>
    <property type="project" value="TreeGrafter"/>
</dbReference>
<keyword evidence="3 13" id="KW-0812">Transmembrane</keyword>
<dbReference type="InterPro" id="IPR003599">
    <property type="entry name" value="Ig_sub"/>
</dbReference>
<feature type="domain" description="Ig-like" evidence="15">
    <location>
        <begin position="281"/>
        <end position="372"/>
    </location>
</feature>
<evidence type="ECO:0000256" key="14">
    <source>
        <dbReference type="SAM" id="SignalP"/>
    </source>
</evidence>
<keyword evidence="11" id="KW-0393">Immunoglobulin domain</keyword>
<feature type="chain" id="PRO_5015910025" evidence="14">
    <location>
        <begin position="16"/>
        <end position="1202"/>
    </location>
</feature>
<dbReference type="GeneID" id="101346032"/>
<dbReference type="InParanoid" id="A0A2Y9QQ58"/>
<dbReference type="GO" id="GO:0004888">
    <property type="term" value="F:transmembrane signaling receptor activity"/>
    <property type="evidence" value="ECO:0007669"/>
    <property type="project" value="TreeGrafter"/>
</dbReference>
<feature type="compositionally biased region" description="Polar residues" evidence="12">
    <location>
        <begin position="1115"/>
        <end position="1127"/>
    </location>
</feature>
<dbReference type="STRING" id="127582.A0A2Y9QQ58"/>
<feature type="region of interest" description="Disordered" evidence="12">
    <location>
        <begin position="1112"/>
        <end position="1131"/>
    </location>
</feature>
<dbReference type="SMART" id="SM00408">
    <property type="entry name" value="IGc2"/>
    <property type="match status" value="9"/>
</dbReference>
<dbReference type="Gene3D" id="2.60.40.10">
    <property type="entry name" value="Immunoglobulins"/>
    <property type="match status" value="11"/>
</dbReference>
<dbReference type="Pfam" id="PF13895">
    <property type="entry name" value="Ig_2"/>
    <property type="match status" value="5"/>
</dbReference>
<keyword evidence="7 13" id="KW-0472">Membrane</keyword>
<name>A0A2Y9QQ58_TRIMA</name>
<feature type="domain" description="Ig-like" evidence="15">
    <location>
        <begin position="983"/>
        <end position="1068"/>
    </location>
</feature>
<keyword evidence="9" id="KW-0675">Receptor</keyword>
<accession>A0A2Y9QQ58</accession>
<dbReference type="InterPro" id="IPR007110">
    <property type="entry name" value="Ig-like_dom"/>
</dbReference>
<dbReference type="AlphaFoldDB" id="A0A2Y9QQ58"/>
<feature type="region of interest" description="Disordered" evidence="12">
    <location>
        <begin position="413"/>
        <end position="438"/>
    </location>
</feature>
<feature type="domain" description="Ig-like" evidence="15">
    <location>
        <begin position="111"/>
        <end position="163"/>
    </location>
</feature>
<evidence type="ECO:0000313" key="16">
    <source>
        <dbReference type="Proteomes" id="UP000248480"/>
    </source>
</evidence>
<dbReference type="FunFam" id="2.60.40.10:FF:000357">
    <property type="entry name" value="Fc receptor like 1"/>
    <property type="match status" value="5"/>
</dbReference>
<dbReference type="Proteomes" id="UP000248480">
    <property type="component" value="Unplaced"/>
</dbReference>